<dbReference type="EMBL" id="CAICTM010001160">
    <property type="protein sequence ID" value="CAB9521089.1"/>
    <property type="molecule type" value="Genomic_DNA"/>
</dbReference>
<dbReference type="AlphaFoldDB" id="A0A9N8ELF9"/>
<evidence type="ECO:0000256" key="1">
    <source>
        <dbReference type="SAM" id="Coils"/>
    </source>
</evidence>
<comment type="caution">
    <text evidence="2">The sequence shown here is derived from an EMBL/GenBank/DDBJ whole genome shotgun (WGS) entry which is preliminary data.</text>
</comment>
<organism evidence="2 3">
    <name type="scientific">Seminavis robusta</name>
    <dbReference type="NCBI Taxonomy" id="568900"/>
    <lineage>
        <taxon>Eukaryota</taxon>
        <taxon>Sar</taxon>
        <taxon>Stramenopiles</taxon>
        <taxon>Ochrophyta</taxon>
        <taxon>Bacillariophyta</taxon>
        <taxon>Bacillariophyceae</taxon>
        <taxon>Bacillariophycidae</taxon>
        <taxon>Naviculales</taxon>
        <taxon>Naviculaceae</taxon>
        <taxon>Seminavis</taxon>
    </lineage>
</organism>
<sequence>MSSLTGFLFIRHNNNHQGRAIVRRLSTLTAAPPPAIVPPKGVPAFVSRRQWNKLYQAPPRQAPKKDNLDDKPWPRSVQMLGYAVGTTVVPYCIAWFVASNVTLREWLDPIFPDLLPTLRPWFGHEEVDAVSYVDRRQEGDQLVVPRALDNEDSTKVRKEQAAVTLLNQETAIPTRIRVFTNSGFNLGEILQLPGATRMTKEELLNIMMKDRSMSLDVGDVSHITVEFTDLKDDDETTTTTDEDIMVTVHVPESSTNTLRQDIARMLKTTSIFSAWHLFPQAVQQYQQQDQQPTNATTQTSSSQDEMRMAQLEYEIEQLDKLLKDHTTMRSFDDIQQEMNAAKSELRKLKWKNRLRWFGASEVDLDDYGGVQFLIDHDIGHSDDKREFTFGSHAETDHKAMTEMRHLEATGPQLEIRDHKTNTNFSQECKSEEGSLHQDFGNTS</sequence>
<feature type="coiled-coil region" evidence="1">
    <location>
        <begin position="308"/>
        <end position="351"/>
    </location>
</feature>
<evidence type="ECO:0000313" key="3">
    <source>
        <dbReference type="Proteomes" id="UP001153069"/>
    </source>
</evidence>
<keyword evidence="1" id="KW-0175">Coiled coil</keyword>
<reference evidence="2" key="1">
    <citation type="submission" date="2020-06" db="EMBL/GenBank/DDBJ databases">
        <authorList>
            <consortium name="Plant Systems Biology data submission"/>
        </authorList>
    </citation>
    <scope>NUCLEOTIDE SEQUENCE</scope>
    <source>
        <strain evidence="2">D6</strain>
    </source>
</reference>
<protein>
    <submittedName>
        <fullName evidence="2">Uncharacterized protein</fullName>
    </submittedName>
</protein>
<name>A0A9N8ELF9_9STRA</name>
<keyword evidence="3" id="KW-1185">Reference proteome</keyword>
<proteinExistence type="predicted"/>
<dbReference type="OrthoDB" id="49446at2759"/>
<evidence type="ECO:0000313" key="2">
    <source>
        <dbReference type="EMBL" id="CAB9521089.1"/>
    </source>
</evidence>
<accession>A0A9N8ELF9</accession>
<dbReference type="Proteomes" id="UP001153069">
    <property type="component" value="Unassembled WGS sequence"/>
</dbReference>
<gene>
    <name evidence="2" type="ORF">SEMRO_1162_G247940.1</name>
</gene>